<gene>
    <name evidence="1" type="ORF">BU26DRAFT_545565</name>
</gene>
<accession>A0A6A6J003</accession>
<keyword evidence="2" id="KW-1185">Reference proteome</keyword>
<name>A0A6A6J003_9PLEO</name>
<proteinExistence type="predicted"/>
<dbReference type="GeneID" id="54585122"/>
<dbReference type="AlphaFoldDB" id="A0A6A6J003"/>
<evidence type="ECO:0000313" key="2">
    <source>
        <dbReference type="Proteomes" id="UP000800094"/>
    </source>
</evidence>
<protein>
    <submittedName>
        <fullName evidence="1">Uncharacterized protein</fullName>
    </submittedName>
</protein>
<reference evidence="1" key="1">
    <citation type="journal article" date="2020" name="Stud. Mycol.">
        <title>101 Dothideomycetes genomes: a test case for predicting lifestyles and emergence of pathogens.</title>
        <authorList>
            <person name="Haridas S."/>
            <person name="Albert R."/>
            <person name="Binder M."/>
            <person name="Bloem J."/>
            <person name="Labutti K."/>
            <person name="Salamov A."/>
            <person name="Andreopoulos B."/>
            <person name="Baker S."/>
            <person name="Barry K."/>
            <person name="Bills G."/>
            <person name="Bluhm B."/>
            <person name="Cannon C."/>
            <person name="Castanera R."/>
            <person name="Culley D."/>
            <person name="Daum C."/>
            <person name="Ezra D."/>
            <person name="Gonzalez J."/>
            <person name="Henrissat B."/>
            <person name="Kuo A."/>
            <person name="Liang C."/>
            <person name="Lipzen A."/>
            <person name="Lutzoni F."/>
            <person name="Magnuson J."/>
            <person name="Mondo S."/>
            <person name="Nolan M."/>
            <person name="Ohm R."/>
            <person name="Pangilinan J."/>
            <person name="Park H.-J."/>
            <person name="Ramirez L."/>
            <person name="Alfaro M."/>
            <person name="Sun H."/>
            <person name="Tritt A."/>
            <person name="Yoshinaga Y."/>
            <person name="Zwiers L.-H."/>
            <person name="Turgeon B."/>
            <person name="Goodwin S."/>
            <person name="Spatafora J."/>
            <person name="Crous P."/>
            <person name="Grigoriev I."/>
        </authorList>
    </citation>
    <scope>NUCLEOTIDE SEQUENCE</scope>
    <source>
        <strain evidence="1">CBS 122368</strain>
    </source>
</reference>
<dbReference type="EMBL" id="ML987189">
    <property type="protein sequence ID" value="KAF2256151.1"/>
    <property type="molecule type" value="Genomic_DNA"/>
</dbReference>
<evidence type="ECO:0000313" key="1">
    <source>
        <dbReference type="EMBL" id="KAF2256151.1"/>
    </source>
</evidence>
<dbReference type="Proteomes" id="UP000800094">
    <property type="component" value="Unassembled WGS sequence"/>
</dbReference>
<dbReference type="RefSeq" id="XP_033691155.1">
    <property type="nucleotide sequence ID" value="XM_033831792.1"/>
</dbReference>
<sequence length="270" mass="30260">MRVPSCSIPRYYNIVYSRKRGSAALAAQCGLHSASSIARHYARTRSAYITPPTRTFNGPQDLKHRIEIQTMSINRNVNRSSNPSRDSAFDAVRQQAIDTDMDENLDGYEADLEAGSDLESDSASEDPDMRQAAPTVQTVEVQCDICLAFDEQFAQVRQLHSADYLIDSAHWMDLQRRLVEHLHDHALDEALSSQLRDFGIGNPKGFQRWGVAAVPVQEVSHDGPTTSEQPEEDVVEALFDYEEYARDGLAEDMEDLQYADQDSAGHPIEL</sequence>
<organism evidence="1 2">
    <name type="scientific">Trematosphaeria pertusa</name>
    <dbReference type="NCBI Taxonomy" id="390896"/>
    <lineage>
        <taxon>Eukaryota</taxon>
        <taxon>Fungi</taxon>
        <taxon>Dikarya</taxon>
        <taxon>Ascomycota</taxon>
        <taxon>Pezizomycotina</taxon>
        <taxon>Dothideomycetes</taxon>
        <taxon>Pleosporomycetidae</taxon>
        <taxon>Pleosporales</taxon>
        <taxon>Massarineae</taxon>
        <taxon>Trematosphaeriaceae</taxon>
        <taxon>Trematosphaeria</taxon>
    </lineage>
</organism>